<evidence type="ECO:0000313" key="2">
    <source>
        <dbReference type="Proteomes" id="UP001626550"/>
    </source>
</evidence>
<name>A0ABD2PJT8_9PLAT</name>
<accession>A0ABD2PJT8</accession>
<organism evidence="1 2">
    <name type="scientific">Cichlidogyrus casuarinus</name>
    <dbReference type="NCBI Taxonomy" id="1844966"/>
    <lineage>
        <taxon>Eukaryota</taxon>
        <taxon>Metazoa</taxon>
        <taxon>Spiralia</taxon>
        <taxon>Lophotrochozoa</taxon>
        <taxon>Platyhelminthes</taxon>
        <taxon>Monogenea</taxon>
        <taxon>Monopisthocotylea</taxon>
        <taxon>Dactylogyridea</taxon>
        <taxon>Ancyrocephalidae</taxon>
        <taxon>Cichlidogyrus</taxon>
    </lineage>
</organism>
<reference evidence="1 2" key="1">
    <citation type="submission" date="2024-11" db="EMBL/GenBank/DDBJ databases">
        <title>Adaptive evolution of stress response genes in parasites aligns with host niche diversity.</title>
        <authorList>
            <person name="Hahn C."/>
            <person name="Resl P."/>
        </authorList>
    </citation>
    <scope>NUCLEOTIDE SEQUENCE [LARGE SCALE GENOMIC DNA]</scope>
    <source>
        <strain evidence="1">EGGRZ-B1_66</strain>
        <tissue evidence="1">Body</tissue>
    </source>
</reference>
<dbReference type="AlphaFoldDB" id="A0ABD2PJT8"/>
<gene>
    <name evidence="1" type="ORF">Ciccas_013771</name>
</gene>
<comment type="caution">
    <text evidence="1">The sequence shown here is derived from an EMBL/GenBank/DDBJ whole genome shotgun (WGS) entry which is preliminary data.</text>
</comment>
<keyword evidence="2" id="KW-1185">Reference proteome</keyword>
<evidence type="ECO:0000313" key="1">
    <source>
        <dbReference type="EMBL" id="KAL3307709.1"/>
    </source>
</evidence>
<dbReference type="EMBL" id="JBJKFK010006681">
    <property type="protein sequence ID" value="KAL3307709.1"/>
    <property type="molecule type" value="Genomic_DNA"/>
</dbReference>
<proteinExistence type="predicted"/>
<sequence>MYTLVKGLISEFGDQVEEANYYATTNDNMKALVSFLDAVKLVLKPLLDVFDPLVFGIVIRPVENIKKYQCAVRMEYPEGDLDKTLPGRPIKTSVWLNSDPE</sequence>
<dbReference type="Proteomes" id="UP001626550">
    <property type="component" value="Unassembled WGS sequence"/>
</dbReference>
<protein>
    <submittedName>
        <fullName evidence="1">Uncharacterized protein</fullName>
    </submittedName>
</protein>